<gene>
    <name evidence="1" type="ORF">PSYICH_LOCUS7687</name>
</gene>
<evidence type="ECO:0000313" key="2">
    <source>
        <dbReference type="Proteomes" id="UP001153636"/>
    </source>
</evidence>
<accession>A0A9P0CVM9</accession>
<protein>
    <submittedName>
        <fullName evidence="1">Uncharacterized protein</fullName>
    </submittedName>
</protein>
<dbReference type="Proteomes" id="UP001153636">
    <property type="component" value="Chromosome 2"/>
</dbReference>
<evidence type="ECO:0000313" key="1">
    <source>
        <dbReference type="EMBL" id="CAH1107038.1"/>
    </source>
</evidence>
<dbReference type="PANTHER" id="PTHR45913:SF19">
    <property type="entry name" value="LOW QUALITY PROTEIN: ZINC FINGER BED DOMAIN-CONTAINING PROTEIN 5-LIKE"/>
    <property type="match status" value="1"/>
</dbReference>
<dbReference type="OrthoDB" id="6580598at2759"/>
<proteinExistence type="predicted"/>
<dbReference type="EMBL" id="OV651814">
    <property type="protein sequence ID" value="CAH1107038.1"/>
    <property type="molecule type" value="Genomic_DNA"/>
</dbReference>
<reference evidence="1" key="1">
    <citation type="submission" date="2022-01" db="EMBL/GenBank/DDBJ databases">
        <authorList>
            <person name="King R."/>
        </authorList>
    </citation>
    <scope>NUCLEOTIDE SEQUENCE</scope>
</reference>
<name>A0A9P0CVM9_9CUCU</name>
<dbReference type="PANTHER" id="PTHR45913">
    <property type="entry name" value="EPM2A-INTERACTING PROTEIN 1"/>
    <property type="match status" value="1"/>
</dbReference>
<dbReference type="AlphaFoldDB" id="A0A9P0CVM9"/>
<keyword evidence="2" id="KW-1185">Reference proteome</keyword>
<organism evidence="1 2">
    <name type="scientific">Psylliodes chrysocephalus</name>
    <dbReference type="NCBI Taxonomy" id="3402493"/>
    <lineage>
        <taxon>Eukaryota</taxon>
        <taxon>Metazoa</taxon>
        <taxon>Ecdysozoa</taxon>
        <taxon>Arthropoda</taxon>
        <taxon>Hexapoda</taxon>
        <taxon>Insecta</taxon>
        <taxon>Pterygota</taxon>
        <taxon>Neoptera</taxon>
        <taxon>Endopterygota</taxon>
        <taxon>Coleoptera</taxon>
        <taxon>Polyphaga</taxon>
        <taxon>Cucujiformia</taxon>
        <taxon>Chrysomeloidea</taxon>
        <taxon>Chrysomelidae</taxon>
        <taxon>Galerucinae</taxon>
        <taxon>Alticini</taxon>
        <taxon>Psylliodes</taxon>
    </lineage>
</organism>
<sequence length="107" mass="12495">MLPHLKAIHSELDNKPHEYFERKKQELELQTKTFKQNFIPNKSLLKCSYLVALRIAKTKKSFTTGENLIDVCLEMFGQAAVDKIKSIPLSNDTIRRRIEKLSDNLEY</sequence>